<dbReference type="Proteomes" id="UP000292702">
    <property type="component" value="Unassembled WGS sequence"/>
</dbReference>
<dbReference type="AlphaFoldDB" id="A0A4R0RK17"/>
<feature type="compositionally biased region" description="Basic and acidic residues" evidence="5">
    <location>
        <begin position="82"/>
        <end position="98"/>
    </location>
</feature>
<accession>A0A4R0RK17</accession>
<dbReference type="PANTHER" id="PTHR21483">
    <property type="entry name" value="RNA POLYMERASE II-ASSOCIATED PROTEIN 1"/>
    <property type="match status" value="1"/>
</dbReference>
<evidence type="ECO:0000313" key="9">
    <source>
        <dbReference type="EMBL" id="TCD62644.1"/>
    </source>
</evidence>
<dbReference type="Pfam" id="PF25766">
    <property type="entry name" value="TPR_RPAP1"/>
    <property type="match status" value="1"/>
</dbReference>
<dbReference type="InterPro" id="IPR013930">
    <property type="entry name" value="RPAP1_N"/>
</dbReference>
<comment type="subcellular location">
    <subcellularLocation>
        <location evidence="1">Nucleus</location>
    </subcellularLocation>
</comment>
<feature type="domain" description="RPAP1 C-terminal" evidence="6">
    <location>
        <begin position="297"/>
        <end position="362"/>
    </location>
</feature>
<feature type="compositionally biased region" description="Acidic residues" evidence="5">
    <location>
        <begin position="249"/>
        <end position="260"/>
    </location>
</feature>
<evidence type="ECO:0000256" key="5">
    <source>
        <dbReference type="SAM" id="MobiDB-lite"/>
    </source>
</evidence>
<name>A0A4R0RK17_9APHY</name>
<dbReference type="Pfam" id="PF08620">
    <property type="entry name" value="RPAP1_C"/>
    <property type="match status" value="1"/>
</dbReference>
<reference evidence="9 10" key="1">
    <citation type="submission" date="2018-11" db="EMBL/GenBank/DDBJ databases">
        <title>Genome assembly of Steccherinum ochraceum LE-BIN_3174, the white-rot fungus of the Steccherinaceae family (The Residual Polyporoid clade, Polyporales, Basidiomycota).</title>
        <authorList>
            <person name="Fedorova T.V."/>
            <person name="Glazunova O.A."/>
            <person name="Landesman E.O."/>
            <person name="Moiseenko K.V."/>
            <person name="Psurtseva N.V."/>
            <person name="Savinova O.S."/>
            <person name="Shakhova N.V."/>
            <person name="Tyazhelova T.V."/>
            <person name="Vasina D.V."/>
        </authorList>
    </citation>
    <scope>NUCLEOTIDE SEQUENCE [LARGE SCALE GENOMIC DNA]</scope>
    <source>
        <strain evidence="9 10">LE-BIN_3174</strain>
    </source>
</reference>
<evidence type="ECO:0000259" key="8">
    <source>
        <dbReference type="Pfam" id="PF25766"/>
    </source>
</evidence>
<feature type="domain" description="RPAP1 N-terminal" evidence="7">
    <location>
        <begin position="88"/>
        <end position="131"/>
    </location>
</feature>
<feature type="region of interest" description="Disordered" evidence="5">
    <location>
        <begin position="127"/>
        <end position="262"/>
    </location>
</feature>
<keyword evidence="3" id="KW-0804">Transcription</keyword>
<evidence type="ECO:0000256" key="2">
    <source>
        <dbReference type="ARBA" id="ARBA00009953"/>
    </source>
</evidence>
<evidence type="ECO:0000256" key="4">
    <source>
        <dbReference type="ARBA" id="ARBA00023242"/>
    </source>
</evidence>
<dbReference type="EMBL" id="RWJN01000355">
    <property type="protein sequence ID" value="TCD62644.1"/>
    <property type="molecule type" value="Genomic_DNA"/>
</dbReference>
<dbReference type="InterPro" id="IPR057989">
    <property type="entry name" value="TPR_RPAP1/MINIYO-like"/>
</dbReference>
<keyword evidence="4" id="KW-0539">Nucleus</keyword>
<proteinExistence type="inferred from homology"/>
<feature type="domain" description="RPAP1/MINIYO-like TPR repeats" evidence="8">
    <location>
        <begin position="1069"/>
        <end position="1173"/>
    </location>
</feature>
<sequence>MSASLVGSVFERKGGSSAPRPPKLNGTGTTGFPAAKHRSQSAFAKARNEANRADRPTRPQHVPAVESTRSSVTGPSTVTDTGDWRRQMEKENEKKVEDMTDEEREQERREILERFGPNIAEVLRKAREARENAQETTSREELSIDVDAALKSPSTDKRVIKSAMASRPSSPTPGSADGTRPSSRTDRRLRFAELTPKDVHVYESAPPSPRKKALALPPPTPEDGPTVSLGSLGVVAKLPSPSSKHEDPLETQETLEEGTPEDIRRRFFPSAAAHAPSLEWIEASDSTPGAGPSDSTLRFDLTGAPIPPEISSTLPTHLGLHHHAEGSHAGYTLDDLFLLSRSTVPAQRASMLDVLGRIVRKIGKSSRARGKSIQELEGQEADLRKRVLAAGVEAMGERGTLGIKAVEVMWACVVAWDEDLVSTEGVELKDFSSDGALASIPLDFVLPHVSAAFSAGGLPQESLSQLLAIIHRLAQESNEIARAIVDTKDLVASLIQTFILTPYPPDTDSPLPEPFAIQVLTTLASSSRASASTLMGPADTLLRFLLTTPSTSPYTTPLATSLLTATFRLYIVLASYGLYSQTAATAHEHLHQIQQYVLSDVCTSVQLREAWLGLLEAWTTCARDPHATSPDHDILWSQIVGWGWAEDILSLRARLTAEQSGVWSMLWRAVAAWLEGASVNGVRGGESEKNAVLDVIRDGFLNGIEHVVIESCMRELGRILDAAPDAGPKIDLKELSVQANILASAIRLWLSSLPSSSQHGLDAPPFSLPFPQLSQLCGRLATHRVWDHVYSGSEPSIAHVQLRSVSRLLSAYLDMSRVLPSTSEDSWMAQALTVLSRLLPGDDEVTARIISAVANVINPAFMDAHQWQVPSAIWDKKGLEPILPFLTYSLRKNDVLVGSMWMTPHSIQTATTQRLPPLSTCRPTTRSELALPLNRDWMFSPLDYLLRSGQTDVFKSLPSSWDASETDMVRASLLLARVVRQTLTMHSLNAFVLSREETIFGCMKVFMLEHGQQQDSTASTEEVFRDSIVGDSMDDLLGPFTLAASGAAPLSQDSFFLDAVATRFLGPSTPFYQFYTDFVGLYDAISFSNPLFARLILPPLSMRYPSDYRKYLWVDYAHVIRTIKTPVEAVVAGSLEEFLWPVESNAEIISGYLRAITKGHAEGFLRLVAVHHLACNIWPDLREVRGDEGTGAERATKLLQALVGQAGFEGVREVVLYRQTREMTLLPPSCFEQDGNWKFGRREFARRCGGEVKDRLEKLL</sequence>
<dbReference type="STRING" id="92696.A0A4R0RK17"/>
<organism evidence="9 10">
    <name type="scientific">Steccherinum ochraceum</name>
    <dbReference type="NCBI Taxonomy" id="92696"/>
    <lineage>
        <taxon>Eukaryota</taxon>
        <taxon>Fungi</taxon>
        <taxon>Dikarya</taxon>
        <taxon>Basidiomycota</taxon>
        <taxon>Agaricomycotina</taxon>
        <taxon>Agaricomycetes</taxon>
        <taxon>Polyporales</taxon>
        <taxon>Steccherinaceae</taxon>
        <taxon>Steccherinum</taxon>
    </lineage>
</organism>
<keyword evidence="10" id="KW-1185">Reference proteome</keyword>
<comment type="caution">
    <text evidence="9">The sequence shown here is derived from an EMBL/GenBank/DDBJ whole genome shotgun (WGS) entry which is preliminary data.</text>
</comment>
<dbReference type="PANTHER" id="PTHR21483:SF18">
    <property type="entry name" value="RNA POLYMERASE II-ASSOCIATED PROTEIN 1"/>
    <property type="match status" value="1"/>
</dbReference>
<feature type="compositionally biased region" description="Basic and acidic residues" evidence="5">
    <location>
        <begin position="127"/>
        <end position="142"/>
    </location>
</feature>
<dbReference type="InterPro" id="IPR039913">
    <property type="entry name" value="RPAP1/Rba50"/>
</dbReference>
<feature type="region of interest" description="Disordered" evidence="5">
    <location>
        <begin position="1"/>
        <end position="112"/>
    </location>
</feature>
<protein>
    <recommendedName>
        <fullName evidence="11">RNA polymerase II-associated protein 1 C-terminal domain-containing protein</fullName>
    </recommendedName>
</protein>
<evidence type="ECO:0000259" key="6">
    <source>
        <dbReference type="Pfam" id="PF08620"/>
    </source>
</evidence>
<feature type="compositionally biased region" description="Basic and acidic residues" evidence="5">
    <location>
        <begin position="46"/>
        <end position="57"/>
    </location>
</feature>
<dbReference type="InterPro" id="IPR013929">
    <property type="entry name" value="RPAP1_C"/>
</dbReference>
<evidence type="ECO:0000259" key="7">
    <source>
        <dbReference type="Pfam" id="PF08621"/>
    </source>
</evidence>
<feature type="compositionally biased region" description="Polar residues" evidence="5">
    <location>
        <begin position="67"/>
        <end position="80"/>
    </location>
</feature>
<evidence type="ECO:0008006" key="11">
    <source>
        <dbReference type="Google" id="ProtNLM"/>
    </source>
</evidence>
<evidence type="ECO:0000256" key="1">
    <source>
        <dbReference type="ARBA" id="ARBA00004123"/>
    </source>
</evidence>
<comment type="similarity">
    <text evidence="2">Belongs to the RPAP1 family.</text>
</comment>
<dbReference type="GO" id="GO:0006366">
    <property type="term" value="P:transcription by RNA polymerase II"/>
    <property type="evidence" value="ECO:0007669"/>
    <property type="project" value="InterPro"/>
</dbReference>
<dbReference type="Pfam" id="PF08621">
    <property type="entry name" value="RPAP1_N"/>
    <property type="match status" value="1"/>
</dbReference>
<gene>
    <name evidence="9" type="ORF">EIP91_006597</name>
</gene>
<evidence type="ECO:0000313" key="10">
    <source>
        <dbReference type="Proteomes" id="UP000292702"/>
    </source>
</evidence>
<feature type="compositionally biased region" description="Basic and acidic residues" evidence="5">
    <location>
        <begin position="183"/>
        <end position="201"/>
    </location>
</feature>
<dbReference type="OrthoDB" id="348201at2759"/>
<evidence type="ECO:0000256" key="3">
    <source>
        <dbReference type="ARBA" id="ARBA00023163"/>
    </source>
</evidence>